<dbReference type="GeneID" id="94582260"/>
<dbReference type="Proteomes" id="UP000182444">
    <property type="component" value="Chromosome 1A"/>
</dbReference>
<evidence type="ECO:0000313" key="2">
    <source>
        <dbReference type="EMBL" id="AOW00116.1"/>
    </source>
</evidence>
<proteinExistence type="predicted"/>
<reference evidence="2 3" key="1">
    <citation type="journal article" date="2016" name="PLoS ONE">
        <title>Sequence Assembly of Yarrowia lipolytica Strain W29/CLIB89 Shows Transposable Element Diversity.</title>
        <authorList>
            <person name="Magnan C."/>
            <person name="Yu J."/>
            <person name="Chang I."/>
            <person name="Jahn E."/>
            <person name="Kanomata Y."/>
            <person name="Wu J."/>
            <person name="Zeller M."/>
            <person name="Oakes M."/>
            <person name="Baldi P."/>
            <person name="Sandmeyer S."/>
        </authorList>
    </citation>
    <scope>NUCLEOTIDE SEQUENCE [LARGE SCALE GENOMIC DNA]</scope>
    <source>
        <strain evidence="3">CLIB89(W29)</strain>
    </source>
</reference>
<dbReference type="AlphaFoldDB" id="A0A1D8N3A6"/>
<sequence length="103" mass="12146">MNPSRIYNHLPPPTLNSFSKVHLLTLADTCRHLPPLNFFFNFFFYFFFFDFSSIFLRSFCARHQLTFKLIIWQWLKTRKGATPITLGVIRLPTVARGAIFSRS</sequence>
<protein>
    <submittedName>
        <fullName evidence="2">Uncharacterized protein</fullName>
    </submittedName>
</protein>
<keyword evidence="1" id="KW-1133">Transmembrane helix</keyword>
<keyword evidence="1" id="KW-0472">Membrane</keyword>
<keyword evidence="1" id="KW-0812">Transmembrane</keyword>
<evidence type="ECO:0000256" key="1">
    <source>
        <dbReference type="SAM" id="Phobius"/>
    </source>
</evidence>
<dbReference type="EMBL" id="CP017553">
    <property type="protein sequence ID" value="AOW00116.1"/>
    <property type="molecule type" value="Genomic_DNA"/>
</dbReference>
<gene>
    <name evidence="2" type="ORF">YALI1_A01260g</name>
</gene>
<evidence type="ECO:0000313" key="3">
    <source>
        <dbReference type="Proteomes" id="UP000182444"/>
    </source>
</evidence>
<dbReference type="VEuPathDB" id="FungiDB:YALI1_A01260g"/>
<dbReference type="RefSeq" id="XP_068137704.1">
    <property type="nucleotide sequence ID" value="XM_068281603.1"/>
</dbReference>
<accession>A0A1D8N3A6</accession>
<name>A0A1D8N3A6_YARLL</name>
<feature type="transmembrane region" description="Helical" evidence="1">
    <location>
        <begin position="42"/>
        <end position="60"/>
    </location>
</feature>
<organism evidence="2 3">
    <name type="scientific">Yarrowia lipolytica</name>
    <name type="common">Candida lipolytica</name>
    <dbReference type="NCBI Taxonomy" id="4952"/>
    <lineage>
        <taxon>Eukaryota</taxon>
        <taxon>Fungi</taxon>
        <taxon>Dikarya</taxon>
        <taxon>Ascomycota</taxon>
        <taxon>Saccharomycotina</taxon>
        <taxon>Dipodascomycetes</taxon>
        <taxon>Dipodascales</taxon>
        <taxon>Dipodascales incertae sedis</taxon>
        <taxon>Yarrowia</taxon>
    </lineage>
</organism>